<dbReference type="Pfam" id="PF00447">
    <property type="entry name" value="HSF_DNA-bind"/>
    <property type="match status" value="1"/>
</dbReference>
<keyword evidence="3" id="KW-0238">DNA-binding</keyword>
<dbReference type="InterPro" id="IPR036390">
    <property type="entry name" value="WH_DNA-bd_sf"/>
</dbReference>
<evidence type="ECO:0000256" key="2">
    <source>
        <dbReference type="ARBA" id="ARBA00006403"/>
    </source>
</evidence>
<dbReference type="SMART" id="SM00415">
    <property type="entry name" value="HSF"/>
    <property type="match status" value="1"/>
</dbReference>
<feature type="compositionally biased region" description="Basic residues" evidence="6">
    <location>
        <begin position="277"/>
        <end position="291"/>
    </location>
</feature>
<evidence type="ECO:0000256" key="1">
    <source>
        <dbReference type="ARBA" id="ARBA00004123"/>
    </source>
</evidence>
<comment type="similarity">
    <text evidence="2 5">Belongs to the HSF family.</text>
</comment>
<evidence type="ECO:0000259" key="7">
    <source>
        <dbReference type="SMART" id="SM00415"/>
    </source>
</evidence>
<evidence type="ECO:0000256" key="4">
    <source>
        <dbReference type="ARBA" id="ARBA00023242"/>
    </source>
</evidence>
<feature type="compositionally biased region" description="Polar residues" evidence="6">
    <location>
        <begin position="351"/>
        <end position="360"/>
    </location>
</feature>
<name>A0A212C0I5_CEREH</name>
<accession>A0A212C0I5</accession>
<reference evidence="8 9" key="1">
    <citation type="journal article" date="2018" name="Mol. Genet. Genomics">
        <title>The red deer Cervus elaphus genome CerEla1.0: sequencing, annotating, genes, and chromosomes.</title>
        <authorList>
            <person name="Bana N.A."/>
            <person name="Nyiri A."/>
            <person name="Nagy J."/>
            <person name="Frank K."/>
            <person name="Nagy T."/>
            <person name="Steger V."/>
            <person name="Schiller M."/>
            <person name="Lakatos P."/>
            <person name="Sugar L."/>
            <person name="Horn P."/>
            <person name="Barta E."/>
            <person name="Orosz L."/>
        </authorList>
    </citation>
    <scope>NUCLEOTIDE SEQUENCE [LARGE SCALE GENOMIC DNA]</scope>
    <source>
        <strain evidence="8">Hungarian</strain>
    </source>
</reference>
<dbReference type="GO" id="GO:0043565">
    <property type="term" value="F:sequence-specific DNA binding"/>
    <property type="evidence" value="ECO:0007669"/>
    <property type="project" value="InterPro"/>
</dbReference>
<comment type="caution">
    <text evidence="8">The sequence shown here is derived from an EMBL/GenBank/DDBJ whole genome shotgun (WGS) entry which is preliminary data.</text>
</comment>
<evidence type="ECO:0000256" key="5">
    <source>
        <dbReference type="RuleBase" id="RU004020"/>
    </source>
</evidence>
<dbReference type="OrthoDB" id="9448128at2759"/>
<feature type="region of interest" description="Disordered" evidence="6">
    <location>
        <begin position="277"/>
        <end position="311"/>
    </location>
</feature>
<evidence type="ECO:0000256" key="6">
    <source>
        <dbReference type="SAM" id="MobiDB-lite"/>
    </source>
</evidence>
<keyword evidence="4" id="KW-0539">Nucleus</keyword>
<feature type="region of interest" description="Disordered" evidence="6">
    <location>
        <begin position="114"/>
        <end position="148"/>
    </location>
</feature>
<protein>
    <recommendedName>
        <fullName evidence="7">HSF-type DNA-binding domain-containing protein</fullName>
    </recommendedName>
</protein>
<dbReference type="PANTHER" id="PTHR10015">
    <property type="entry name" value="HEAT SHOCK TRANSCRIPTION FACTOR"/>
    <property type="match status" value="1"/>
</dbReference>
<organism evidence="8 9">
    <name type="scientific">Cervus elaphus hippelaphus</name>
    <name type="common">European red deer</name>
    <dbReference type="NCBI Taxonomy" id="46360"/>
    <lineage>
        <taxon>Eukaryota</taxon>
        <taxon>Metazoa</taxon>
        <taxon>Chordata</taxon>
        <taxon>Craniata</taxon>
        <taxon>Vertebrata</taxon>
        <taxon>Euteleostomi</taxon>
        <taxon>Mammalia</taxon>
        <taxon>Eutheria</taxon>
        <taxon>Laurasiatheria</taxon>
        <taxon>Artiodactyla</taxon>
        <taxon>Ruminantia</taxon>
        <taxon>Pecora</taxon>
        <taxon>Cervidae</taxon>
        <taxon>Cervinae</taxon>
        <taxon>Cervus</taxon>
    </lineage>
</organism>
<comment type="subcellular location">
    <subcellularLocation>
        <location evidence="1">Nucleus</location>
    </subcellularLocation>
</comment>
<dbReference type="PANTHER" id="PTHR10015:SF140">
    <property type="entry name" value="HEAT SHOCK TRANSCRIPTION FACTOR, X-LINKED MEMBER 3-RELATED"/>
    <property type="match status" value="1"/>
</dbReference>
<dbReference type="EMBL" id="MKHE01000034">
    <property type="protein sequence ID" value="OWJ99456.1"/>
    <property type="molecule type" value="Genomic_DNA"/>
</dbReference>
<proteinExistence type="inferred from homology"/>
<dbReference type="InterPro" id="IPR000232">
    <property type="entry name" value="HSF_DNA-bd"/>
</dbReference>
<dbReference type="SUPFAM" id="SSF46785">
    <property type="entry name" value="Winged helix' DNA-binding domain"/>
    <property type="match status" value="1"/>
</dbReference>
<gene>
    <name evidence="8" type="ORF">Celaphus_00009598</name>
</gene>
<dbReference type="InterPro" id="IPR036388">
    <property type="entry name" value="WH-like_DNA-bd_sf"/>
</dbReference>
<evidence type="ECO:0000256" key="3">
    <source>
        <dbReference type="ARBA" id="ARBA00023125"/>
    </source>
</evidence>
<evidence type="ECO:0000313" key="8">
    <source>
        <dbReference type="EMBL" id="OWJ99456.1"/>
    </source>
</evidence>
<feature type="region of interest" description="Disordered" evidence="6">
    <location>
        <begin position="335"/>
        <end position="373"/>
    </location>
</feature>
<dbReference type="AlphaFoldDB" id="A0A212C0I5"/>
<keyword evidence="9" id="KW-1185">Reference proteome</keyword>
<dbReference type="GO" id="GO:0005634">
    <property type="term" value="C:nucleus"/>
    <property type="evidence" value="ECO:0007669"/>
    <property type="project" value="UniProtKB-SubCell"/>
</dbReference>
<evidence type="ECO:0000313" key="9">
    <source>
        <dbReference type="Proteomes" id="UP000242450"/>
    </source>
</evidence>
<dbReference type="Gene3D" id="1.10.10.10">
    <property type="entry name" value="Winged helix-like DNA-binding domain superfamily/Winged helix DNA-binding domain"/>
    <property type="match status" value="1"/>
</dbReference>
<dbReference type="Proteomes" id="UP000242450">
    <property type="component" value="Chromosome X"/>
</dbReference>
<feature type="domain" description="HSF-type DNA-binding" evidence="7">
    <location>
        <begin position="153"/>
        <end position="273"/>
    </location>
</feature>
<feature type="compositionally biased region" description="Basic and acidic residues" evidence="6">
    <location>
        <begin position="292"/>
        <end position="304"/>
    </location>
</feature>
<sequence length="373" mass="40650">MDPIFWKGQSSGAHLTPGVSLVVAKTSGSQARIHQGLAFQQKSYAGLPVDKRPAGDPISIPFPPPLHWARAASPHHLCDIMKQALAAQLAPSTDGEPTAGDRHDFLPGSKCGFSGMALEKQGDQPESPDPGSQDNLLPQGPNPETANEDENNAKLWVMVEDAAFTSVHWNDKGDTVVIKADLFQTEVLQRRGADRIFETDSIKTFIWEFNLNGFREICPSGHSVGKKRMMARSGCGGEEGSEELLFSHTTAKIYRNSKFQRDKPLLLQNIWRKVTPKRKKQAVATRRSPKFHHNESTQEADKKAQKGTPIVHKTPGQCSFVFYGLWSMGSVAGRARENHLPSEQGGPSGEGMSSNATSVPPATAGRDRAGELP</sequence>
<dbReference type="GO" id="GO:0003700">
    <property type="term" value="F:DNA-binding transcription factor activity"/>
    <property type="evidence" value="ECO:0007669"/>
    <property type="project" value="InterPro"/>
</dbReference>